<keyword evidence="1 3" id="KW-0547">Nucleotide-binding</keyword>
<evidence type="ECO:0000256" key="2">
    <source>
        <dbReference type="ARBA" id="ARBA00022840"/>
    </source>
</evidence>
<dbReference type="HAMAP" id="MF_00376">
    <property type="entry name" value="Dephospho_CoA_kinase"/>
    <property type="match status" value="1"/>
</dbReference>
<comment type="similarity">
    <text evidence="3">Belongs to the CoaE family.</text>
</comment>
<evidence type="ECO:0000256" key="3">
    <source>
        <dbReference type="HAMAP-Rule" id="MF_00376"/>
    </source>
</evidence>
<evidence type="ECO:0000256" key="4">
    <source>
        <dbReference type="NCBIfam" id="TIGR00152"/>
    </source>
</evidence>
<organism evidence="5 6">
    <name type="scientific">Litchfieldia luteola</name>
    <dbReference type="NCBI Taxonomy" id="682179"/>
    <lineage>
        <taxon>Bacteria</taxon>
        <taxon>Bacillati</taxon>
        <taxon>Bacillota</taxon>
        <taxon>Bacilli</taxon>
        <taxon>Bacillales</taxon>
        <taxon>Bacillaceae</taxon>
        <taxon>Litchfieldia</taxon>
    </lineage>
</organism>
<keyword evidence="3" id="KW-0173">Coenzyme A biosynthesis</keyword>
<dbReference type="Pfam" id="PF01121">
    <property type="entry name" value="CoaE"/>
    <property type="match status" value="1"/>
</dbReference>
<comment type="pathway">
    <text evidence="3">Cofactor biosynthesis; coenzyme A biosynthesis; CoA from (R)-pantothenate: step 5/5.</text>
</comment>
<dbReference type="RefSeq" id="WP_193535733.1">
    <property type="nucleotide sequence ID" value="NZ_JADCLJ010000019.1"/>
</dbReference>
<dbReference type="GO" id="GO:0004140">
    <property type="term" value="F:dephospho-CoA kinase activity"/>
    <property type="evidence" value="ECO:0007669"/>
    <property type="project" value="UniProtKB-EC"/>
</dbReference>
<comment type="subcellular location">
    <subcellularLocation>
        <location evidence="3">Cytoplasm</location>
    </subcellularLocation>
</comment>
<evidence type="ECO:0000256" key="1">
    <source>
        <dbReference type="ARBA" id="ARBA00022741"/>
    </source>
</evidence>
<dbReference type="Gene3D" id="3.40.50.300">
    <property type="entry name" value="P-loop containing nucleotide triphosphate hydrolases"/>
    <property type="match status" value="1"/>
</dbReference>
<evidence type="ECO:0000313" key="5">
    <source>
        <dbReference type="EMBL" id="MBE4908233.1"/>
    </source>
</evidence>
<comment type="catalytic activity">
    <reaction evidence="3">
        <text>3'-dephospho-CoA + ATP = ADP + CoA + H(+)</text>
        <dbReference type="Rhea" id="RHEA:18245"/>
        <dbReference type="ChEBI" id="CHEBI:15378"/>
        <dbReference type="ChEBI" id="CHEBI:30616"/>
        <dbReference type="ChEBI" id="CHEBI:57287"/>
        <dbReference type="ChEBI" id="CHEBI:57328"/>
        <dbReference type="ChEBI" id="CHEBI:456216"/>
        <dbReference type="EC" id="2.7.1.24"/>
    </reaction>
</comment>
<reference evidence="5 6" key="1">
    <citation type="submission" date="2020-10" db="EMBL/GenBank/DDBJ databases">
        <title>Bacillus sp. HD4P25, an endophyte from a halophyte.</title>
        <authorList>
            <person name="Sun J.-Q."/>
        </authorList>
    </citation>
    <scope>NUCLEOTIDE SEQUENCE [LARGE SCALE GENOMIC DNA]</scope>
    <source>
        <strain evidence="5 6">YIM 93174</strain>
    </source>
</reference>
<accession>A0ABR9QIB3</accession>
<keyword evidence="2 3" id="KW-0067">ATP-binding</keyword>
<keyword evidence="3 5" id="KW-0808">Transferase</keyword>
<keyword evidence="6" id="KW-1185">Reference proteome</keyword>
<dbReference type="InterPro" id="IPR027417">
    <property type="entry name" value="P-loop_NTPase"/>
</dbReference>
<evidence type="ECO:0000313" key="6">
    <source>
        <dbReference type="Proteomes" id="UP001516662"/>
    </source>
</evidence>
<dbReference type="PANTHER" id="PTHR10695:SF46">
    <property type="entry name" value="BIFUNCTIONAL COENZYME A SYNTHASE-RELATED"/>
    <property type="match status" value="1"/>
</dbReference>
<dbReference type="PANTHER" id="PTHR10695">
    <property type="entry name" value="DEPHOSPHO-COA KINASE-RELATED"/>
    <property type="match status" value="1"/>
</dbReference>
<comment type="function">
    <text evidence="3">Catalyzes the phosphorylation of the 3'-hydroxyl group of dephosphocoenzyme A to form coenzyme A.</text>
</comment>
<sequence length="199" mass="22305">MALIIGLTGGIASGKSTVSKMLEELGLAIVDADKIAHQVVEVGKPAYTEIVRVFGEKVLKPDLSINRPELGAIIFNDKQKREMLNSIVHPEVRKEMLQQADRFIKNGAKAVILDIPLLFESKLTHMVQKTILVYVDEEVQLERLMSRNGYTEAEAKARIFSQMPLIEKKDLADVVLDNNGSINNTREQLLLILSKWDIL</sequence>
<dbReference type="NCBIfam" id="TIGR00152">
    <property type="entry name" value="dephospho-CoA kinase"/>
    <property type="match status" value="1"/>
</dbReference>
<comment type="caution">
    <text evidence="5">The sequence shown here is derived from an EMBL/GenBank/DDBJ whole genome shotgun (WGS) entry which is preliminary data.</text>
</comment>
<dbReference type="EMBL" id="JADCLJ010000019">
    <property type="protein sequence ID" value="MBE4908233.1"/>
    <property type="molecule type" value="Genomic_DNA"/>
</dbReference>
<protein>
    <recommendedName>
        <fullName evidence="3 4">Dephospho-CoA kinase</fullName>
        <ecNumber evidence="3 4">2.7.1.24</ecNumber>
    </recommendedName>
    <alternativeName>
        <fullName evidence="3">Dephosphocoenzyme A kinase</fullName>
    </alternativeName>
</protein>
<dbReference type="Proteomes" id="UP001516662">
    <property type="component" value="Unassembled WGS sequence"/>
</dbReference>
<dbReference type="CDD" id="cd02022">
    <property type="entry name" value="DPCK"/>
    <property type="match status" value="1"/>
</dbReference>
<keyword evidence="3" id="KW-0963">Cytoplasm</keyword>
<dbReference type="SUPFAM" id="SSF52540">
    <property type="entry name" value="P-loop containing nucleoside triphosphate hydrolases"/>
    <property type="match status" value="1"/>
</dbReference>
<dbReference type="EC" id="2.7.1.24" evidence="3 4"/>
<gene>
    <name evidence="3" type="primary">coaE</name>
    <name evidence="5" type="ORF">IMZ08_09215</name>
</gene>
<feature type="binding site" evidence="3">
    <location>
        <begin position="12"/>
        <end position="17"/>
    </location>
    <ligand>
        <name>ATP</name>
        <dbReference type="ChEBI" id="CHEBI:30616"/>
    </ligand>
</feature>
<keyword evidence="3 5" id="KW-0418">Kinase</keyword>
<dbReference type="PROSITE" id="PS51219">
    <property type="entry name" value="DPCK"/>
    <property type="match status" value="1"/>
</dbReference>
<dbReference type="InterPro" id="IPR001977">
    <property type="entry name" value="Depp_CoAkinase"/>
</dbReference>
<proteinExistence type="inferred from homology"/>
<name>A0ABR9QIB3_9BACI</name>